<evidence type="ECO:0000256" key="1">
    <source>
        <dbReference type="ARBA" id="ARBA00004651"/>
    </source>
</evidence>
<dbReference type="EMBL" id="JAEPDI010000012">
    <property type="protein sequence ID" value="MCG7940228.1"/>
    <property type="molecule type" value="Genomic_DNA"/>
</dbReference>
<feature type="transmembrane region" description="Helical" evidence="6">
    <location>
        <begin position="74"/>
        <end position="92"/>
    </location>
</feature>
<feature type="transmembrane region" description="Helical" evidence="6">
    <location>
        <begin position="40"/>
        <end position="68"/>
    </location>
</feature>
<evidence type="ECO:0000256" key="6">
    <source>
        <dbReference type="SAM" id="Phobius"/>
    </source>
</evidence>
<organism evidence="7 8">
    <name type="scientific">Candidatus Thiodiazotropha lotti</name>
    <dbReference type="NCBI Taxonomy" id="2792787"/>
    <lineage>
        <taxon>Bacteria</taxon>
        <taxon>Pseudomonadati</taxon>
        <taxon>Pseudomonadota</taxon>
        <taxon>Gammaproteobacteria</taxon>
        <taxon>Chromatiales</taxon>
        <taxon>Sedimenticolaceae</taxon>
        <taxon>Candidatus Thiodiazotropha</taxon>
    </lineage>
</organism>
<dbReference type="GO" id="GO:0005886">
    <property type="term" value="C:plasma membrane"/>
    <property type="evidence" value="ECO:0007669"/>
    <property type="project" value="UniProtKB-SubCell"/>
</dbReference>
<keyword evidence="5 6" id="KW-0472">Membrane</keyword>
<feature type="transmembrane region" description="Helical" evidence="6">
    <location>
        <begin position="112"/>
        <end position="132"/>
    </location>
</feature>
<keyword evidence="3 6" id="KW-0812">Transmembrane</keyword>
<name>A0A9E4K6Z9_9GAMM</name>
<protein>
    <submittedName>
        <fullName evidence="7">LysE family translocator</fullName>
    </submittedName>
</protein>
<evidence type="ECO:0000256" key="2">
    <source>
        <dbReference type="ARBA" id="ARBA00022475"/>
    </source>
</evidence>
<dbReference type="PIRSF" id="PIRSF006324">
    <property type="entry name" value="LeuE"/>
    <property type="match status" value="1"/>
</dbReference>
<dbReference type="Proteomes" id="UP000886687">
    <property type="component" value="Unassembled WGS sequence"/>
</dbReference>
<gene>
    <name evidence="7" type="ORF">JAZ04_15460</name>
</gene>
<keyword evidence="2" id="KW-1003">Cell membrane</keyword>
<evidence type="ECO:0000256" key="5">
    <source>
        <dbReference type="ARBA" id="ARBA00023136"/>
    </source>
</evidence>
<dbReference type="AlphaFoldDB" id="A0A9E4K6Z9"/>
<evidence type="ECO:0000256" key="3">
    <source>
        <dbReference type="ARBA" id="ARBA00022692"/>
    </source>
</evidence>
<proteinExistence type="predicted"/>
<dbReference type="InterPro" id="IPR001123">
    <property type="entry name" value="LeuE-type"/>
</dbReference>
<dbReference type="Pfam" id="PF01810">
    <property type="entry name" value="LysE"/>
    <property type="match status" value="1"/>
</dbReference>
<feature type="transmembrane region" description="Helical" evidence="6">
    <location>
        <begin position="6"/>
        <end position="28"/>
    </location>
</feature>
<dbReference type="GO" id="GO:0015171">
    <property type="term" value="F:amino acid transmembrane transporter activity"/>
    <property type="evidence" value="ECO:0007669"/>
    <property type="project" value="TreeGrafter"/>
</dbReference>
<reference evidence="7" key="1">
    <citation type="journal article" date="2021" name="Proc. Natl. Acad. Sci. U.S.A.">
        <title>Global biogeography of chemosynthetic symbionts reveals both localized and globally distributed symbiont groups. .</title>
        <authorList>
            <person name="Osvatic J.T."/>
            <person name="Wilkins L.G.E."/>
            <person name="Leibrecht L."/>
            <person name="Leray M."/>
            <person name="Zauner S."/>
            <person name="Polzin J."/>
            <person name="Camacho Y."/>
            <person name="Gros O."/>
            <person name="van Gils J.A."/>
            <person name="Eisen J.A."/>
            <person name="Petersen J.M."/>
            <person name="Yuen B."/>
        </authorList>
    </citation>
    <scope>NUCLEOTIDE SEQUENCE</scope>
    <source>
        <strain evidence="7">MAGL173</strain>
    </source>
</reference>
<sequence>MDISLYSIFLVTTVMLILVPGPAAITIAAQGASHNSQRAFFGVLGVASADVLFFTLSATGIASLILASNLMFSVIKWFGVAYLLYLGISALFSKTGIIKLSAEKKEGNRKKLFSQGLVVQLANPKALMYFTALLPQFIDPSKPVLFQMLLMGASCLLADIIVYSVFSRLGDRIAKQQLKSWVTTLINKAAGITLISTGIRMASLEYGK</sequence>
<feature type="transmembrane region" description="Helical" evidence="6">
    <location>
        <begin position="144"/>
        <end position="166"/>
    </location>
</feature>
<evidence type="ECO:0000313" key="7">
    <source>
        <dbReference type="EMBL" id="MCG7940228.1"/>
    </source>
</evidence>
<comment type="subcellular location">
    <subcellularLocation>
        <location evidence="1">Cell membrane</location>
        <topology evidence="1">Multi-pass membrane protein</topology>
    </subcellularLocation>
</comment>
<evidence type="ECO:0000256" key="4">
    <source>
        <dbReference type="ARBA" id="ARBA00022989"/>
    </source>
</evidence>
<evidence type="ECO:0000313" key="8">
    <source>
        <dbReference type="Proteomes" id="UP000886687"/>
    </source>
</evidence>
<keyword evidence="4 6" id="KW-1133">Transmembrane helix</keyword>
<comment type="caution">
    <text evidence="7">The sequence shown here is derived from an EMBL/GenBank/DDBJ whole genome shotgun (WGS) entry which is preliminary data.</text>
</comment>
<dbReference type="PANTHER" id="PTHR30086">
    <property type="entry name" value="ARGININE EXPORTER PROTEIN ARGO"/>
    <property type="match status" value="1"/>
</dbReference>
<accession>A0A9E4K6Z9</accession>
<dbReference type="PANTHER" id="PTHR30086:SF20">
    <property type="entry name" value="ARGININE EXPORTER PROTEIN ARGO-RELATED"/>
    <property type="match status" value="1"/>
</dbReference>